<comment type="caution">
    <text evidence="1">The sequence shown here is derived from an EMBL/GenBank/DDBJ whole genome shotgun (WGS) entry which is preliminary data.</text>
</comment>
<dbReference type="AlphaFoldDB" id="E4L9M6"/>
<dbReference type="SUPFAM" id="SSF50814">
    <property type="entry name" value="Lipocalins"/>
    <property type="match status" value="1"/>
</dbReference>
<dbReference type="RefSeq" id="WP_007554951.1">
    <property type="nucleotide sequence ID" value="NZ_AENT01000024.1"/>
</dbReference>
<protein>
    <recommendedName>
        <fullName evidence="3">DUF1934 domain-containing protein</fullName>
    </recommendedName>
</protein>
<gene>
    <name evidence="1" type="ORF">HMPREF9220_0453</name>
</gene>
<organism evidence="1 2">
    <name type="scientific">Dialister micraerophilus UPII 345-E</name>
    <dbReference type="NCBI Taxonomy" id="910314"/>
    <lineage>
        <taxon>Bacteria</taxon>
        <taxon>Bacillati</taxon>
        <taxon>Bacillota</taxon>
        <taxon>Negativicutes</taxon>
        <taxon>Veillonellales</taxon>
        <taxon>Veillonellaceae</taxon>
        <taxon>Dialister</taxon>
    </lineage>
</organism>
<name>E4L9M6_9FIRM</name>
<dbReference type="InterPro" id="IPR012674">
    <property type="entry name" value="Calycin"/>
</dbReference>
<dbReference type="Pfam" id="PF09148">
    <property type="entry name" value="DUF1934"/>
    <property type="match status" value="1"/>
</dbReference>
<accession>E4L9M6</accession>
<evidence type="ECO:0008006" key="3">
    <source>
        <dbReference type="Google" id="ProtNLM"/>
    </source>
</evidence>
<dbReference type="EMBL" id="AENT01000024">
    <property type="protein sequence ID" value="EFR42655.1"/>
    <property type="molecule type" value="Genomic_DNA"/>
</dbReference>
<evidence type="ECO:0000313" key="2">
    <source>
        <dbReference type="Proteomes" id="UP000004594"/>
    </source>
</evidence>
<reference evidence="1 2" key="1">
    <citation type="submission" date="2010-11" db="EMBL/GenBank/DDBJ databases">
        <authorList>
            <person name="Durkin A.S."/>
            <person name="Madupu R."/>
            <person name="Torralba M."/>
            <person name="Gillis M."/>
            <person name="Methe B."/>
            <person name="Sutton G."/>
            <person name="Nelson K.E."/>
        </authorList>
    </citation>
    <scope>NUCLEOTIDE SEQUENCE [LARGE SCALE GENOMIC DNA]</scope>
    <source>
        <strain evidence="1 2">UPII 345-E</strain>
    </source>
</reference>
<sequence>MRKNVMIRLTSVQRDESGEDEKISLETPGIYGEEEGYSFVTYEETGLAGLEGTTTKLVCYPRRAVLSRSGNFLYEQEYVVGKTMKSYYDTPMGPLDLIVTTKEFTNTVVNGNGKIRIVYDVELDGIFKHLNEIIIDVWEDIWKSEMSLKN</sequence>
<dbReference type="eggNOG" id="COG4506">
    <property type="taxonomic scope" value="Bacteria"/>
</dbReference>
<dbReference type="Proteomes" id="UP000004594">
    <property type="component" value="Unassembled WGS sequence"/>
</dbReference>
<proteinExistence type="predicted"/>
<dbReference type="InterPro" id="IPR015231">
    <property type="entry name" value="DUF1934"/>
</dbReference>
<dbReference type="Gene3D" id="2.40.128.20">
    <property type="match status" value="1"/>
</dbReference>
<dbReference type="OrthoDB" id="1680906at2"/>
<evidence type="ECO:0000313" key="1">
    <source>
        <dbReference type="EMBL" id="EFR42655.1"/>
    </source>
</evidence>